<comment type="pathway">
    <text evidence="3 9">Carbohydrate metabolism; galactose metabolism.</text>
</comment>
<dbReference type="EMBL" id="BMJC01000003">
    <property type="protein sequence ID" value="GGB07631.1"/>
    <property type="molecule type" value="Genomic_DNA"/>
</dbReference>
<dbReference type="Pfam" id="PF16363">
    <property type="entry name" value="GDP_Man_Dehyd"/>
    <property type="match status" value="1"/>
</dbReference>
<evidence type="ECO:0000256" key="4">
    <source>
        <dbReference type="ARBA" id="ARBA00007637"/>
    </source>
</evidence>
<evidence type="ECO:0000259" key="10">
    <source>
        <dbReference type="Pfam" id="PF16363"/>
    </source>
</evidence>
<accession>A0A8J2XU06</accession>
<evidence type="ECO:0000256" key="7">
    <source>
        <dbReference type="ARBA" id="ARBA00023027"/>
    </source>
</evidence>
<dbReference type="CDD" id="cd05247">
    <property type="entry name" value="UDP_G4E_1_SDR_e"/>
    <property type="match status" value="1"/>
</dbReference>
<dbReference type="NCBIfam" id="TIGR01179">
    <property type="entry name" value="galE"/>
    <property type="match status" value="1"/>
</dbReference>
<dbReference type="GO" id="GO:0003978">
    <property type="term" value="F:UDP-glucose 4-epimerase activity"/>
    <property type="evidence" value="ECO:0007669"/>
    <property type="project" value="UniProtKB-UniRule"/>
</dbReference>
<evidence type="ECO:0000313" key="11">
    <source>
        <dbReference type="EMBL" id="GGB07631.1"/>
    </source>
</evidence>
<dbReference type="InterPro" id="IPR036291">
    <property type="entry name" value="NAD(P)-bd_dom_sf"/>
</dbReference>
<comment type="catalytic activity">
    <reaction evidence="1 9">
        <text>UDP-alpha-D-glucose = UDP-alpha-D-galactose</text>
        <dbReference type="Rhea" id="RHEA:22168"/>
        <dbReference type="ChEBI" id="CHEBI:58885"/>
        <dbReference type="ChEBI" id="CHEBI:66914"/>
        <dbReference type="EC" id="5.1.3.2"/>
    </reaction>
</comment>
<organism evidence="11 12">
    <name type="scientific">Puia dinghuensis</name>
    <dbReference type="NCBI Taxonomy" id="1792502"/>
    <lineage>
        <taxon>Bacteria</taxon>
        <taxon>Pseudomonadati</taxon>
        <taxon>Bacteroidota</taxon>
        <taxon>Chitinophagia</taxon>
        <taxon>Chitinophagales</taxon>
        <taxon>Chitinophagaceae</taxon>
        <taxon>Puia</taxon>
    </lineage>
</organism>
<dbReference type="SUPFAM" id="SSF51735">
    <property type="entry name" value="NAD(P)-binding Rossmann-fold domains"/>
    <property type="match status" value="1"/>
</dbReference>
<evidence type="ECO:0000256" key="6">
    <source>
        <dbReference type="ARBA" id="ARBA00018569"/>
    </source>
</evidence>
<evidence type="ECO:0000256" key="8">
    <source>
        <dbReference type="ARBA" id="ARBA00023235"/>
    </source>
</evidence>
<dbReference type="InterPro" id="IPR005886">
    <property type="entry name" value="UDP_G4E"/>
</dbReference>
<evidence type="ECO:0000256" key="2">
    <source>
        <dbReference type="ARBA" id="ARBA00001911"/>
    </source>
</evidence>
<name>A0A8J2XU06_9BACT</name>
<gene>
    <name evidence="11" type="ORF">GCM10011511_33930</name>
</gene>
<protein>
    <recommendedName>
        <fullName evidence="6 9">UDP-glucose 4-epimerase</fullName>
        <ecNumber evidence="5 9">5.1.3.2</ecNumber>
    </recommendedName>
</protein>
<dbReference type="UniPathway" id="UPA00214"/>
<evidence type="ECO:0000313" key="12">
    <source>
        <dbReference type="Proteomes" id="UP000607559"/>
    </source>
</evidence>
<keyword evidence="12" id="KW-1185">Reference proteome</keyword>
<comment type="similarity">
    <text evidence="4 9">Belongs to the NAD(P)-dependent epimerase/dehydratase family.</text>
</comment>
<dbReference type="PANTHER" id="PTHR43725:SF47">
    <property type="entry name" value="UDP-GLUCOSE 4-EPIMERASE"/>
    <property type="match status" value="1"/>
</dbReference>
<comment type="caution">
    <text evidence="11">The sequence shown here is derived from an EMBL/GenBank/DDBJ whole genome shotgun (WGS) entry which is preliminary data.</text>
</comment>
<dbReference type="RefSeq" id="WP_188933750.1">
    <property type="nucleotide sequence ID" value="NZ_BMJC01000003.1"/>
</dbReference>
<dbReference type="PRINTS" id="PR01713">
    <property type="entry name" value="NUCEPIMERASE"/>
</dbReference>
<dbReference type="EC" id="5.1.3.2" evidence="5 9"/>
<evidence type="ECO:0000256" key="5">
    <source>
        <dbReference type="ARBA" id="ARBA00013189"/>
    </source>
</evidence>
<sequence>MEKILVTGGCGYIGSHTIVDLLANGFEVVCVDNNVRSSPRILEGVEKISGKKVKNYKVDLCNYDDTYAIFQENENIAGIIHFAAYKAVGESVEQPLMYFENNLLSLINLLKCAQEFEVPHFVFSSSCTVYGNPDEIPVTEQTPPKPAESPYGYTKQMGEQIINEFCKSAPKTRSILLRYFNPVGAHPSILIGEMPIGRPANLVPAITQTAIGKLPQMTVFGDDYPTRDGSCIRDFIHVSDIAHAHTLALQYMIDKKNTKPAEVFNLGTGNGVTVLEAIKAFEKVSGVALNYQIGPRRPGDVIAIYANNDLARKQLGWTTEYDLEDMMSTAWKWEQKLKTDEKFYNGKFSKFN</sequence>
<evidence type="ECO:0000256" key="9">
    <source>
        <dbReference type="RuleBase" id="RU366046"/>
    </source>
</evidence>
<dbReference type="Gene3D" id="3.40.50.720">
    <property type="entry name" value="NAD(P)-binding Rossmann-like Domain"/>
    <property type="match status" value="1"/>
</dbReference>
<keyword evidence="7 9" id="KW-0520">NAD</keyword>
<keyword evidence="9" id="KW-0119">Carbohydrate metabolism</keyword>
<dbReference type="AlphaFoldDB" id="A0A8J2XU06"/>
<reference evidence="11" key="1">
    <citation type="journal article" date="2014" name="Int. J. Syst. Evol. Microbiol.">
        <title>Complete genome sequence of Corynebacterium casei LMG S-19264T (=DSM 44701T), isolated from a smear-ripened cheese.</title>
        <authorList>
            <consortium name="US DOE Joint Genome Institute (JGI-PGF)"/>
            <person name="Walter F."/>
            <person name="Albersmeier A."/>
            <person name="Kalinowski J."/>
            <person name="Ruckert C."/>
        </authorList>
    </citation>
    <scope>NUCLEOTIDE SEQUENCE</scope>
    <source>
        <strain evidence="11">CGMCC 1.15448</strain>
    </source>
</reference>
<keyword evidence="8 9" id="KW-0413">Isomerase</keyword>
<reference evidence="11" key="2">
    <citation type="submission" date="2020-09" db="EMBL/GenBank/DDBJ databases">
        <authorList>
            <person name="Sun Q."/>
            <person name="Zhou Y."/>
        </authorList>
    </citation>
    <scope>NUCLEOTIDE SEQUENCE</scope>
    <source>
        <strain evidence="11">CGMCC 1.15448</strain>
    </source>
</reference>
<evidence type="ECO:0000256" key="3">
    <source>
        <dbReference type="ARBA" id="ARBA00004947"/>
    </source>
</evidence>
<dbReference type="Proteomes" id="UP000607559">
    <property type="component" value="Unassembled WGS sequence"/>
</dbReference>
<dbReference type="PANTHER" id="PTHR43725">
    <property type="entry name" value="UDP-GLUCOSE 4-EPIMERASE"/>
    <property type="match status" value="1"/>
</dbReference>
<proteinExistence type="inferred from homology"/>
<dbReference type="GO" id="GO:0006012">
    <property type="term" value="P:galactose metabolic process"/>
    <property type="evidence" value="ECO:0007669"/>
    <property type="project" value="UniProtKB-UniPathway"/>
</dbReference>
<comment type="cofactor">
    <cofactor evidence="2 9">
        <name>NAD(+)</name>
        <dbReference type="ChEBI" id="CHEBI:57540"/>
    </cofactor>
</comment>
<evidence type="ECO:0000256" key="1">
    <source>
        <dbReference type="ARBA" id="ARBA00000083"/>
    </source>
</evidence>
<dbReference type="GO" id="GO:0005829">
    <property type="term" value="C:cytosol"/>
    <property type="evidence" value="ECO:0007669"/>
    <property type="project" value="TreeGrafter"/>
</dbReference>
<dbReference type="InterPro" id="IPR016040">
    <property type="entry name" value="NAD(P)-bd_dom"/>
</dbReference>
<feature type="domain" description="NAD(P)-binding" evidence="10">
    <location>
        <begin position="5"/>
        <end position="328"/>
    </location>
</feature>
<comment type="subunit">
    <text evidence="9">Homodimer.</text>
</comment>
<dbReference type="Gene3D" id="3.90.25.10">
    <property type="entry name" value="UDP-galactose 4-epimerase, domain 1"/>
    <property type="match status" value="1"/>
</dbReference>